<reference evidence="3" key="1">
    <citation type="journal article" date="2019" name="Int. J. Syst. Evol. Microbiol.">
        <title>The Global Catalogue of Microorganisms (GCM) 10K type strain sequencing project: providing services to taxonomists for standard genome sequencing and annotation.</title>
        <authorList>
            <consortium name="The Broad Institute Genomics Platform"/>
            <consortium name="The Broad Institute Genome Sequencing Center for Infectious Disease"/>
            <person name="Wu L."/>
            <person name="Ma J."/>
        </authorList>
    </citation>
    <scope>NUCLEOTIDE SEQUENCE [LARGE SCALE GENOMIC DNA]</scope>
    <source>
        <strain evidence="3">LMG 29894</strain>
    </source>
</reference>
<comment type="caution">
    <text evidence="2">The sequence shown here is derived from an EMBL/GenBank/DDBJ whole genome shotgun (WGS) entry which is preliminary data.</text>
</comment>
<dbReference type="RefSeq" id="WP_378160829.1">
    <property type="nucleotide sequence ID" value="NZ_JBHSBU010000001.1"/>
</dbReference>
<protein>
    <submittedName>
        <fullName evidence="2">Uncharacterized protein</fullName>
    </submittedName>
</protein>
<evidence type="ECO:0000256" key="1">
    <source>
        <dbReference type="SAM" id="Phobius"/>
    </source>
</evidence>
<keyword evidence="1" id="KW-0812">Transmembrane</keyword>
<feature type="transmembrane region" description="Helical" evidence="1">
    <location>
        <begin position="71"/>
        <end position="99"/>
    </location>
</feature>
<accession>A0ABV8MJJ1</accession>
<keyword evidence="3" id="KW-1185">Reference proteome</keyword>
<name>A0ABV8MJJ1_9NEIS</name>
<evidence type="ECO:0000313" key="2">
    <source>
        <dbReference type="EMBL" id="MFC4158304.1"/>
    </source>
</evidence>
<dbReference type="EMBL" id="JBHSBU010000001">
    <property type="protein sequence ID" value="MFC4158304.1"/>
    <property type="molecule type" value="Genomic_DNA"/>
</dbReference>
<keyword evidence="1" id="KW-1133">Transmembrane helix</keyword>
<sequence length="106" mass="11112">MEFILGILSSILNAYTAHPRDPVLIMRYGAVRGMIGFGAPALIAVLVSAMLQPPATPAIGGLPSIAEVLVLQAQASSVALGLAAVLWLVTACFAARFAWSFMLESR</sequence>
<evidence type="ECO:0000313" key="3">
    <source>
        <dbReference type="Proteomes" id="UP001595791"/>
    </source>
</evidence>
<organism evidence="2 3">
    <name type="scientific">Chitinimonas lacunae</name>
    <dbReference type="NCBI Taxonomy" id="1963018"/>
    <lineage>
        <taxon>Bacteria</taxon>
        <taxon>Pseudomonadati</taxon>
        <taxon>Pseudomonadota</taxon>
        <taxon>Betaproteobacteria</taxon>
        <taxon>Neisseriales</taxon>
        <taxon>Chitinibacteraceae</taxon>
        <taxon>Chitinimonas</taxon>
    </lineage>
</organism>
<gene>
    <name evidence="2" type="ORF">ACFOW7_02915</name>
</gene>
<dbReference type="Proteomes" id="UP001595791">
    <property type="component" value="Unassembled WGS sequence"/>
</dbReference>
<proteinExistence type="predicted"/>
<feature type="transmembrane region" description="Helical" evidence="1">
    <location>
        <begin position="30"/>
        <end position="51"/>
    </location>
</feature>
<keyword evidence="1" id="KW-0472">Membrane</keyword>